<dbReference type="NCBIfam" id="TIGR02159">
    <property type="entry name" value="PA_CoA_Oxy4"/>
    <property type="match status" value="1"/>
</dbReference>
<dbReference type="SUPFAM" id="SSF117916">
    <property type="entry name" value="Fe-S cluster assembly (FSCA) domain-like"/>
    <property type="match status" value="1"/>
</dbReference>
<comment type="caution">
    <text evidence="3">The sequence shown here is derived from an EMBL/GenBank/DDBJ whole genome shotgun (WGS) entry which is preliminary data.</text>
</comment>
<accession>A0A2A4YZ38</accession>
<proteinExistence type="predicted"/>
<protein>
    <submittedName>
        <fullName evidence="3">Phenylacetate-CoA oxygenase subunit PaaJ</fullName>
    </submittedName>
</protein>
<evidence type="ECO:0000259" key="1">
    <source>
        <dbReference type="Pfam" id="PF01883"/>
    </source>
</evidence>
<sequence>MVRNPQDILKLPAAQQAKFNKAYNAIETICDPEIPVLTIMDLGVFRALSFGANGDLTVSITPTYSGCPAMSMIAFDVELALRGVGFKQVRVLLCLSPAWTTDWMTETGKQKLVNYGIAAPIGKSTELKTGRAALFGITRVKCPQCTSAKTEKVAEFGSTACKALYRCKSCLEPFDYFKCI</sequence>
<dbReference type="PANTHER" id="PTHR42831">
    <property type="entry name" value="FE-S PROTEIN MATURATION AUXILIARY FACTOR YITW"/>
    <property type="match status" value="1"/>
</dbReference>
<reference evidence="3" key="2">
    <citation type="journal article" date="2018" name="ISME J.">
        <title>A dynamic microbial community with high functional redundancy inhabits the cold, oxic subseafloor aquifer.</title>
        <authorList>
            <person name="Tully B.J."/>
            <person name="Wheat C.G."/>
            <person name="Glazer B.T."/>
            <person name="Huber J.A."/>
        </authorList>
    </citation>
    <scope>NUCLEOTIDE SEQUENCE</scope>
    <source>
        <strain evidence="3">NORP83</strain>
    </source>
</reference>
<reference key="1">
    <citation type="submission" date="2017-08" db="EMBL/GenBank/DDBJ databases">
        <title>A dynamic microbial community with high functional redundancy inhabits the cold, oxic subseafloor aquifer.</title>
        <authorList>
            <person name="Tully B.J."/>
            <person name="Wheat C.G."/>
            <person name="Glazer B.T."/>
            <person name="Huber J.A."/>
        </authorList>
    </citation>
    <scope>NUCLEOTIDE SEQUENCE [LARGE SCALE GENOMIC DNA]</scope>
</reference>
<feature type="domain" description="PaaD zinc beta ribbon" evidence="2">
    <location>
        <begin position="138"/>
        <end position="178"/>
    </location>
</feature>
<dbReference type="InterPro" id="IPR011883">
    <property type="entry name" value="PaaD-like"/>
</dbReference>
<organism evidence="3">
    <name type="scientific">OCS116 cluster bacterium</name>
    <dbReference type="NCBI Taxonomy" id="2030921"/>
    <lineage>
        <taxon>Bacteria</taxon>
        <taxon>Pseudomonadati</taxon>
        <taxon>Pseudomonadota</taxon>
        <taxon>Alphaproteobacteria</taxon>
        <taxon>OCS116 cluster</taxon>
    </lineage>
</organism>
<evidence type="ECO:0000313" key="3">
    <source>
        <dbReference type="EMBL" id="PCJ00093.1"/>
    </source>
</evidence>
<dbReference type="AlphaFoldDB" id="A0A2A4YZ38"/>
<feature type="domain" description="MIP18 family-like" evidence="1">
    <location>
        <begin position="23"/>
        <end position="85"/>
    </location>
</feature>
<name>A0A2A4YZ38_9PROT</name>
<dbReference type="Gene3D" id="3.30.300.130">
    <property type="entry name" value="Fe-S cluster assembly (FSCA)"/>
    <property type="match status" value="1"/>
</dbReference>
<evidence type="ECO:0000259" key="2">
    <source>
        <dbReference type="Pfam" id="PF23451"/>
    </source>
</evidence>
<dbReference type="InterPro" id="IPR052339">
    <property type="entry name" value="Fe-S_Maturation_MIP18"/>
</dbReference>
<gene>
    <name evidence="3" type="primary">paaJ</name>
    <name evidence="3" type="ORF">COB13_10555</name>
</gene>
<dbReference type="Pfam" id="PF01883">
    <property type="entry name" value="FeS_assembly_P"/>
    <property type="match status" value="1"/>
</dbReference>
<dbReference type="InterPro" id="IPR002744">
    <property type="entry name" value="MIP18-like"/>
</dbReference>
<dbReference type="InterPro" id="IPR034904">
    <property type="entry name" value="FSCA_dom_sf"/>
</dbReference>
<dbReference type="EMBL" id="NVUS01000013">
    <property type="protein sequence ID" value="PCJ00093.1"/>
    <property type="molecule type" value="Genomic_DNA"/>
</dbReference>
<dbReference type="PANTHER" id="PTHR42831:SF3">
    <property type="entry name" value="1,2-PHENYLACETYL-COA EPOXIDASE, SUBUNIT D-RELATED"/>
    <property type="match status" value="1"/>
</dbReference>
<dbReference type="InterPro" id="IPR056572">
    <property type="entry name" value="Zn_ribbon_PaaD"/>
</dbReference>
<dbReference type="Pfam" id="PF23451">
    <property type="entry name" value="Zn_ribbon_PaaD"/>
    <property type="match status" value="1"/>
</dbReference>